<protein>
    <submittedName>
        <fullName evidence="1">ATPase</fullName>
    </submittedName>
</protein>
<organism evidence="1">
    <name type="scientific">human gut metagenome</name>
    <dbReference type="NCBI Taxonomy" id="408170"/>
    <lineage>
        <taxon>unclassified sequences</taxon>
        <taxon>metagenomes</taxon>
        <taxon>organismal metagenomes</taxon>
    </lineage>
</organism>
<evidence type="ECO:0000313" key="1">
    <source>
        <dbReference type="EMBL" id="EKC58350.1"/>
    </source>
</evidence>
<gene>
    <name evidence="1" type="ORF">LEA_13903</name>
</gene>
<accession>K1SX06</accession>
<dbReference type="AlphaFoldDB" id="K1SX06"/>
<dbReference type="EMBL" id="AJWY01009444">
    <property type="protein sequence ID" value="EKC58350.1"/>
    <property type="molecule type" value="Genomic_DNA"/>
</dbReference>
<feature type="non-terminal residue" evidence="1">
    <location>
        <position position="1"/>
    </location>
</feature>
<name>K1SX06_9ZZZZ</name>
<feature type="non-terminal residue" evidence="1">
    <location>
        <position position="260"/>
    </location>
</feature>
<comment type="caution">
    <text evidence="1">The sequence shown here is derived from an EMBL/GenBank/DDBJ whole genome shotgun (WGS) entry which is preliminary data.</text>
</comment>
<proteinExistence type="predicted"/>
<reference evidence="1" key="1">
    <citation type="journal article" date="2013" name="Environ. Microbiol.">
        <title>Microbiota from the distal guts of lean and obese adolescents exhibit partial functional redundancy besides clear differences in community structure.</title>
        <authorList>
            <person name="Ferrer M."/>
            <person name="Ruiz A."/>
            <person name="Lanza F."/>
            <person name="Haange S.B."/>
            <person name="Oberbach A."/>
            <person name="Till H."/>
            <person name="Bargiela R."/>
            <person name="Campoy C."/>
            <person name="Segura M.T."/>
            <person name="Richter M."/>
            <person name="von Bergen M."/>
            <person name="Seifert J."/>
            <person name="Suarez A."/>
        </authorList>
    </citation>
    <scope>NUCLEOTIDE SEQUENCE</scope>
</reference>
<sequence length="260" mass="30335">DVKLKLSDYLTLEYDSYDAADKTEIKKSKKTEISVKEFGKMLSEKDVTISDYCKDKQSESMLDSIVRILESDYNIHPLIDTTSESGYNIRIIYGEEYYENNKLPDPHKDDNNGLIVQHIIVENHSEGKIKNIGKKVVQELIIKGDIYSRKLSIYDWTQLRTDKTWSFVTREKIEGYTYPDSHFEYNMMTVTPTGDLNFETFNDIEPTESTDKERIMLMYSEYNKENSRVCNSVEGLVFSDINNIHAIVRTCEFTIPDIYK</sequence>